<organism evidence="2 3">
    <name type="scientific">Mucuna pruriens</name>
    <name type="common">Velvet bean</name>
    <name type="synonym">Dolichos pruriens</name>
    <dbReference type="NCBI Taxonomy" id="157652"/>
    <lineage>
        <taxon>Eukaryota</taxon>
        <taxon>Viridiplantae</taxon>
        <taxon>Streptophyta</taxon>
        <taxon>Embryophyta</taxon>
        <taxon>Tracheophyta</taxon>
        <taxon>Spermatophyta</taxon>
        <taxon>Magnoliopsida</taxon>
        <taxon>eudicotyledons</taxon>
        <taxon>Gunneridae</taxon>
        <taxon>Pentapetalae</taxon>
        <taxon>rosids</taxon>
        <taxon>fabids</taxon>
        <taxon>Fabales</taxon>
        <taxon>Fabaceae</taxon>
        <taxon>Papilionoideae</taxon>
        <taxon>50 kb inversion clade</taxon>
        <taxon>NPAAA clade</taxon>
        <taxon>indigoferoid/millettioid clade</taxon>
        <taxon>Phaseoleae</taxon>
        <taxon>Mucuna</taxon>
    </lineage>
</organism>
<dbReference type="AlphaFoldDB" id="A0A371FV21"/>
<evidence type="ECO:0000313" key="2">
    <source>
        <dbReference type="EMBL" id="RDX82010.1"/>
    </source>
</evidence>
<feature type="region of interest" description="Disordered" evidence="1">
    <location>
        <begin position="61"/>
        <end position="85"/>
    </location>
</feature>
<evidence type="ECO:0000313" key="3">
    <source>
        <dbReference type="Proteomes" id="UP000257109"/>
    </source>
</evidence>
<evidence type="ECO:0000256" key="1">
    <source>
        <dbReference type="SAM" id="MobiDB-lite"/>
    </source>
</evidence>
<sequence length="85" mass="9910">MLQDKKSILTNNNAKSFLTSVGEKFTTFEKLVYHYNKSRSLKVELGEDTLIFHILESLSSPHKGHRKVQSQGNFHYDKKKERKTV</sequence>
<feature type="compositionally biased region" description="Basic and acidic residues" evidence="1">
    <location>
        <begin position="75"/>
        <end position="85"/>
    </location>
</feature>
<dbReference type="EMBL" id="QJKJ01007768">
    <property type="protein sequence ID" value="RDX82010.1"/>
    <property type="molecule type" value="Genomic_DNA"/>
</dbReference>
<protein>
    <submittedName>
        <fullName evidence="2">Uncharacterized protein</fullName>
    </submittedName>
</protein>
<proteinExistence type="predicted"/>
<feature type="non-terminal residue" evidence="2">
    <location>
        <position position="1"/>
    </location>
</feature>
<comment type="caution">
    <text evidence="2">The sequence shown here is derived from an EMBL/GenBank/DDBJ whole genome shotgun (WGS) entry which is preliminary data.</text>
</comment>
<gene>
    <name evidence="2" type="ORF">CR513_37251</name>
</gene>
<name>A0A371FV21_MUCPR</name>
<dbReference type="Proteomes" id="UP000257109">
    <property type="component" value="Unassembled WGS sequence"/>
</dbReference>
<accession>A0A371FV21</accession>
<keyword evidence="3" id="KW-1185">Reference proteome</keyword>
<reference evidence="2" key="1">
    <citation type="submission" date="2018-05" db="EMBL/GenBank/DDBJ databases">
        <title>Draft genome of Mucuna pruriens seed.</title>
        <authorList>
            <person name="Nnadi N.E."/>
            <person name="Vos R."/>
            <person name="Hasami M.H."/>
            <person name="Devisetty U.K."/>
            <person name="Aguiy J.C."/>
        </authorList>
    </citation>
    <scope>NUCLEOTIDE SEQUENCE [LARGE SCALE GENOMIC DNA]</scope>
    <source>
        <strain evidence="2">JCA_2017</strain>
    </source>
</reference>